<dbReference type="InterPro" id="IPR000742">
    <property type="entry name" value="EGF"/>
</dbReference>
<comment type="similarity">
    <text evidence="1">Belongs to the EGF-CFC (Cripto-1/FRL1/Cryptic) family.</text>
</comment>
<keyword evidence="6" id="KW-0812">Transmembrane</keyword>
<keyword evidence="7" id="KW-0732">Signal</keyword>
<evidence type="ECO:0000256" key="7">
    <source>
        <dbReference type="SAM" id="SignalP"/>
    </source>
</evidence>
<organism evidence="9 10">
    <name type="scientific">Acanthaster planci</name>
    <name type="common">Crown-of-thorns starfish</name>
    <dbReference type="NCBI Taxonomy" id="133434"/>
    <lineage>
        <taxon>Eukaryota</taxon>
        <taxon>Metazoa</taxon>
        <taxon>Echinodermata</taxon>
        <taxon>Eleutherozoa</taxon>
        <taxon>Asterozoa</taxon>
        <taxon>Asteroidea</taxon>
        <taxon>Valvatacea</taxon>
        <taxon>Valvatida</taxon>
        <taxon>Acanthasteridae</taxon>
        <taxon>Acanthaster</taxon>
    </lineage>
</organism>
<dbReference type="Pfam" id="PF09443">
    <property type="entry name" value="CFC"/>
    <property type="match status" value="1"/>
</dbReference>
<keyword evidence="6" id="KW-1133">Transmembrane helix</keyword>
<evidence type="ECO:0000256" key="1">
    <source>
        <dbReference type="ARBA" id="ARBA00007384"/>
    </source>
</evidence>
<keyword evidence="3" id="KW-1015">Disulfide bond</keyword>
<feature type="signal peptide" evidence="7">
    <location>
        <begin position="1"/>
        <end position="23"/>
    </location>
</feature>
<evidence type="ECO:0000259" key="8">
    <source>
        <dbReference type="PROSITE" id="PS00022"/>
    </source>
</evidence>
<feature type="compositionally biased region" description="Basic and acidic residues" evidence="5">
    <location>
        <begin position="87"/>
        <end position="102"/>
    </location>
</feature>
<feature type="region of interest" description="Disordered" evidence="5">
    <location>
        <begin position="48"/>
        <end position="102"/>
    </location>
</feature>
<reference evidence="10" key="1">
    <citation type="submission" date="2025-08" db="UniProtKB">
        <authorList>
            <consortium name="RefSeq"/>
        </authorList>
    </citation>
    <scope>IDENTIFICATION</scope>
</reference>
<keyword evidence="2" id="KW-0245">EGF-like domain</keyword>
<keyword evidence="4" id="KW-0325">Glycoprotein</keyword>
<dbReference type="KEGG" id="aplc:110982843"/>
<dbReference type="Proteomes" id="UP000694845">
    <property type="component" value="Unplaced"/>
</dbReference>
<evidence type="ECO:0000256" key="4">
    <source>
        <dbReference type="ARBA" id="ARBA00023180"/>
    </source>
</evidence>
<accession>A0A8B7YVB4</accession>
<keyword evidence="9" id="KW-1185">Reference proteome</keyword>
<evidence type="ECO:0000313" key="9">
    <source>
        <dbReference type="Proteomes" id="UP000694845"/>
    </source>
</evidence>
<keyword evidence="6" id="KW-0472">Membrane</keyword>
<evidence type="ECO:0000256" key="2">
    <source>
        <dbReference type="ARBA" id="ARBA00022536"/>
    </source>
</evidence>
<evidence type="ECO:0000313" key="10">
    <source>
        <dbReference type="RefSeq" id="XP_022097254.1"/>
    </source>
</evidence>
<feature type="transmembrane region" description="Helical" evidence="6">
    <location>
        <begin position="196"/>
        <end position="217"/>
    </location>
</feature>
<evidence type="ECO:0000256" key="3">
    <source>
        <dbReference type="ARBA" id="ARBA00023157"/>
    </source>
</evidence>
<feature type="chain" id="PRO_5034049458" evidence="7">
    <location>
        <begin position="24"/>
        <end position="224"/>
    </location>
</feature>
<dbReference type="InterPro" id="IPR019011">
    <property type="entry name" value="Cryptic/Cripto_CFC-dom"/>
</dbReference>
<dbReference type="RefSeq" id="XP_022097254.1">
    <property type="nucleotide sequence ID" value="XM_022241562.1"/>
</dbReference>
<dbReference type="GeneID" id="110982843"/>
<dbReference type="AlphaFoldDB" id="A0A8B7YVB4"/>
<evidence type="ECO:0000256" key="6">
    <source>
        <dbReference type="SAM" id="Phobius"/>
    </source>
</evidence>
<dbReference type="SUPFAM" id="SSF57196">
    <property type="entry name" value="EGF/Laminin"/>
    <property type="match status" value="1"/>
</dbReference>
<evidence type="ECO:0000256" key="5">
    <source>
        <dbReference type="SAM" id="MobiDB-lite"/>
    </source>
</evidence>
<dbReference type="OrthoDB" id="9893603at2759"/>
<feature type="compositionally biased region" description="Low complexity" evidence="5">
    <location>
        <begin position="52"/>
        <end position="64"/>
    </location>
</feature>
<gene>
    <name evidence="10" type="primary">LOC110982843</name>
</gene>
<proteinExistence type="inferred from homology"/>
<feature type="domain" description="EGF-like" evidence="8">
    <location>
        <begin position="116"/>
        <end position="127"/>
    </location>
</feature>
<protein>
    <submittedName>
        <fullName evidence="10">Cryptic protein-like isoform X1</fullName>
    </submittedName>
</protein>
<dbReference type="PROSITE" id="PS00022">
    <property type="entry name" value="EGF_1"/>
    <property type="match status" value="1"/>
</dbReference>
<name>A0A8B7YVB4_ACAPL</name>
<sequence length="224" mass="25090">MQLTTDWGICVYLVVIFLAFATASEHQKGQFRESEVSLESFAHSPAVLTSDRVSSSGRPSGAGRSKPRRPNDTLGKGSGATKPRRQPVRDISEPTAYRHDSSHCKNGGTGFLRSFCFCTEEYKGRYCEDRVNSSCDTVNHGDWVYRNCSVCQCVDGVLECRRHELEGCRKEPDTSKYHSHQDGVALEMQPHSNGCILQGSLLTPLMALLVYFHRILWLQNTSVR</sequence>
<dbReference type="GO" id="GO:0007165">
    <property type="term" value="P:signal transduction"/>
    <property type="evidence" value="ECO:0007669"/>
    <property type="project" value="UniProtKB-ARBA"/>
</dbReference>